<dbReference type="Proteomes" id="UP001460270">
    <property type="component" value="Unassembled WGS sequence"/>
</dbReference>
<reference evidence="7" key="1">
    <citation type="submission" date="2024-04" db="EMBL/GenBank/DDBJ databases">
        <title>Salinicola lusitanus LLJ914,a marine bacterium isolated from the Okinawa Trough.</title>
        <authorList>
            <person name="Li J."/>
        </authorList>
    </citation>
    <scope>NUCLEOTIDE SEQUENCE [LARGE SCALE GENOMIC DNA]</scope>
</reference>
<dbReference type="InterPro" id="IPR043136">
    <property type="entry name" value="B30.2/SPRY_sf"/>
</dbReference>
<evidence type="ECO:0000256" key="3">
    <source>
        <dbReference type="ARBA" id="ARBA00022833"/>
    </source>
</evidence>
<feature type="region of interest" description="Disordered" evidence="4">
    <location>
        <begin position="128"/>
        <end position="212"/>
    </location>
</feature>
<comment type="caution">
    <text evidence="6">The sequence shown here is derived from an EMBL/GenBank/DDBJ whole genome shotgun (WGS) entry which is preliminary data.</text>
</comment>
<dbReference type="AlphaFoldDB" id="A0AAW0PVB8"/>
<dbReference type="EMBL" id="JBBPFD010000002">
    <property type="protein sequence ID" value="KAK7938492.1"/>
    <property type="molecule type" value="Genomic_DNA"/>
</dbReference>
<sequence length="293" mass="31589">MRYGSGDACDFSLDPNSAHTDLFLSENNRTVTRVEQVQDYPDHEDRFTDYRQVLSCSGLSGRCYWELDWSGRDVIIAASYRGIRRTGGGQEGVFGANNLSWSLRMCQGKYDVCHNNVITLISHRVGVSSEEEGVSSEREGVSSEKEGVSSEKEGVSSEKAGVSSEREGVSSEKEGVSSEREGVSSEKEGVSSEREGVSSEKERASSDRVGVASDRVGVTSDRVGVTSDRVGVFSDKLGVSSSRAGVSSGRVGVFLDSEAGASVLKINCSTFTPSAPLSLSRCFRASLWMKVRL</sequence>
<dbReference type="InterPro" id="IPR003879">
    <property type="entry name" value="Butyrophylin_SPRY"/>
</dbReference>
<evidence type="ECO:0000313" key="6">
    <source>
        <dbReference type="EMBL" id="KAK7938492.1"/>
    </source>
</evidence>
<feature type="domain" description="SPRY-associated" evidence="5">
    <location>
        <begin position="8"/>
        <end position="60"/>
    </location>
</feature>
<dbReference type="PRINTS" id="PR01407">
    <property type="entry name" value="BUTYPHLNCDUF"/>
</dbReference>
<dbReference type="SUPFAM" id="SSF49899">
    <property type="entry name" value="Concanavalin A-like lectins/glucanases"/>
    <property type="match status" value="1"/>
</dbReference>
<feature type="compositionally biased region" description="Basic and acidic residues" evidence="4">
    <location>
        <begin position="135"/>
        <end position="156"/>
    </location>
</feature>
<dbReference type="InterPro" id="IPR013320">
    <property type="entry name" value="ConA-like_dom_sf"/>
</dbReference>
<keyword evidence="2" id="KW-0863">Zinc-finger</keyword>
<dbReference type="PANTHER" id="PTHR25465:SF5">
    <property type="entry name" value="E3 UBIQUITIN_ISG15 LIGASE TRIM25-RELATED"/>
    <property type="match status" value="1"/>
</dbReference>
<accession>A0AAW0PVB8</accession>
<feature type="compositionally biased region" description="Basic and acidic residues" evidence="4">
    <location>
        <begin position="164"/>
        <end position="206"/>
    </location>
</feature>
<protein>
    <recommendedName>
        <fullName evidence="5">SPRY-associated domain-containing protein</fullName>
    </recommendedName>
</protein>
<evidence type="ECO:0000256" key="4">
    <source>
        <dbReference type="SAM" id="MobiDB-lite"/>
    </source>
</evidence>
<evidence type="ECO:0000313" key="7">
    <source>
        <dbReference type="Proteomes" id="UP001460270"/>
    </source>
</evidence>
<dbReference type="InterPro" id="IPR051051">
    <property type="entry name" value="E3_ubiq-ligase_TRIM/RNF"/>
</dbReference>
<gene>
    <name evidence="6" type="ORF">WMY93_001818</name>
</gene>
<dbReference type="SMART" id="SM00589">
    <property type="entry name" value="PRY"/>
    <property type="match status" value="1"/>
</dbReference>
<keyword evidence="7" id="KW-1185">Reference proteome</keyword>
<proteinExistence type="predicted"/>
<dbReference type="GO" id="GO:0008270">
    <property type="term" value="F:zinc ion binding"/>
    <property type="evidence" value="ECO:0007669"/>
    <property type="project" value="UniProtKB-KW"/>
</dbReference>
<dbReference type="PANTHER" id="PTHR25465">
    <property type="entry name" value="B-BOX DOMAIN CONTAINING"/>
    <property type="match status" value="1"/>
</dbReference>
<name>A0AAW0PVB8_9GOBI</name>
<organism evidence="6 7">
    <name type="scientific">Mugilogobius chulae</name>
    <name type="common">yellowstripe goby</name>
    <dbReference type="NCBI Taxonomy" id="88201"/>
    <lineage>
        <taxon>Eukaryota</taxon>
        <taxon>Metazoa</taxon>
        <taxon>Chordata</taxon>
        <taxon>Craniata</taxon>
        <taxon>Vertebrata</taxon>
        <taxon>Euteleostomi</taxon>
        <taxon>Actinopterygii</taxon>
        <taxon>Neopterygii</taxon>
        <taxon>Teleostei</taxon>
        <taxon>Neoteleostei</taxon>
        <taxon>Acanthomorphata</taxon>
        <taxon>Gobiaria</taxon>
        <taxon>Gobiiformes</taxon>
        <taxon>Gobioidei</taxon>
        <taxon>Gobiidae</taxon>
        <taxon>Gobionellinae</taxon>
        <taxon>Mugilogobius</taxon>
    </lineage>
</organism>
<dbReference type="Gene3D" id="2.60.120.920">
    <property type="match status" value="1"/>
</dbReference>
<keyword evidence="3" id="KW-0862">Zinc</keyword>
<evidence type="ECO:0000259" key="5">
    <source>
        <dbReference type="SMART" id="SM00589"/>
    </source>
</evidence>
<keyword evidence="1" id="KW-0479">Metal-binding</keyword>
<evidence type="ECO:0000256" key="2">
    <source>
        <dbReference type="ARBA" id="ARBA00022771"/>
    </source>
</evidence>
<dbReference type="Pfam" id="PF13765">
    <property type="entry name" value="PRY"/>
    <property type="match status" value="1"/>
</dbReference>
<dbReference type="InterPro" id="IPR006574">
    <property type="entry name" value="PRY"/>
</dbReference>
<evidence type="ECO:0000256" key="1">
    <source>
        <dbReference type="ARBA" id="ARBA00022723"/>
    </source>
</evidence>